<comment type="caution">
    <text evidence="1">The sequence shown here is derived from an EMBL/GenBank/DDBJ whole genome shotgun (WGS) entry which is preliminary data.</text>
</comment>
<dbReference type="PROSITE" id="PS51257">
    <property type="entry name" value="PROKAR_LIPOPROTEIN"/>
    <property type="match status" value="1"/>
</dbReference>
<organism evidence="1 2">
    <name type="scientific">Brevifollis gellanilyticus</name>
    <dbReference type="NCBI Taxonomy" id="748831"/>
    <lineage>
        <taxon>Bacteria</taxon>
        <taxon>Pseudomonadati</taxon>
        <taxon>Verrucomicrobiota</taxon>
        <taxon>Verrucomicrobiia</taxon>
        <taxon>Verrucomicrobiales</taxon>
        <taxon>Verrucomicrobiaceae</taxon>
    </lineage>
</organism>
<evidence type="ECO:0000313" key="2">
    <source>
        <dbReference type="Proteomes" id="UP000321577"/>
    </source>
</evidence>
<dbReference type="EMBL" id="BKAG01000006">
    <property type="protein sequence ID" value="GEP41940.1"/>
    <property type="molecule type" value="Genomic_DNA"/>
</dbReference>
<protein>
    <recommendedName>
        <fullName evidence="3">Lipoprotein</fullName>
    </recommendedName>
</protein>
<gene>
    <name evidence="1" type="ORF">BGE01nite_12310</name>
</gene>
<sequence>MYRLLSLFLLSLTLAACGPVDREGHSLADYETAGTEALVREVIRTLPDPNPGVQKSYSITLGEIVRGRDFSPASVPFMQRFADTKLRIISPTVITTAPPEGTLIDPDLRVPIYLLQIRGMTQTSGSTWDYEVGWGYKKHFQRQKWKVTSDNGAWKVEPGAVIEGNWPPEAPAPAAAPAAPNQ</sequence>
<dbReference type="Proteomes" id="UP000321577">
    <property type="component" value="Unassembled WGS sequence"/>
</dbReference>
<reference evidence="1 2" key="1">
    <citation type="submission" date="2019-07" db="EMBL/GenBank/DDBJ databases">
        <title>Whole genome shotgun sequence of Brevifollis gellanilyticus NBRC 108608.</title>
        <authorList>
            <person name="Hosoyama A."/>
            <person name="Uohara A."/>
            <person name="Ohji S."/>
            <person name="Ichikawa N."/>
        </authorList>
    </citation>
    <scope>NUCLEOTIDE SEQUENCE [LARGE SCALE GENOMIC DNA]</scope>
    <source>
        <strain evidence="1 2">NBRC 108608</strain>
    </source>
</reference>
<accession>A0A512M5D0</accession>
<keyword evidence="2" id="KW-1185">Reference proteome</keyword>
<name>A0A512M5D0_9BACT</name>
<proteinExistence type="predicted"/>
<evidence type="ECO:0000313" key="1">
    <source>
        <dbReference type="EMBL" id="GEP41940.1"/>
    </source>
</evidence>
<evidence type="ECO:0008006" key="3">
    <source>
        <dbReference type="Google" id="ProtNLM"/>
    </source>
</evidence>
<dbReference type="AlphaFoldDB" id="A0A512M5D0"/>